<feature type="compositionally biased region" description="Gly residues" evidence="1">
    <location>
        <begin position="1"/>
        <end position="10"/>
    </location>
</feature>
<evidence type="ECO:0000259" key="2">
    <source>
        <dbReference type="Pfam" id="PF14534"/>
    </source>
</evidence>
<dbReference type="InterPro" id="IPR027843">
    <property type="entry name" value="DUF4440"/>
</dbReference>
<accession>A0A3A8QF01</accession>
<dbReference type="SUPFAM" id="SSF54427">
    <property type="entry name" value="NTF2-like"/>
    <property type="match status" value="2"/>
</dbReference>
<evidence type="ECO:0000256" key="1">
    <source>
        <dbReference type="SAM" id="MobiDB-lite"/>
    </source>
</evidence>
<evidence type="ECO:0000313" key="3">
    <source>
        <dbReference type="EMBL" id="RKH67246.1"/>
    </source>
</evidence>
<reference evidence="4" key="1">
    <citation type="submission" date="2018-09" db="EMBL/GenBank/DDBJ databases">
        <authorList>
            <person name="Livingstone P.G."/>
            <person name="Whitworth D.E."/>
        </authorList>
    </citation>
    <scope>NUCLEOTIDE SEQUENCE [LARGE SCALE GENOMIC DNA]</scope>
    <source>
        <strain evidence="4">AB047A</strain>
    </source>
</reference>
<dbReference type="InterPro" id="IPR032710">
    <property type="entry name" value="NTF2-like_dom_sf"/>
</dbReference>
<dbReference type="Proteomes" id="UP000282656">
    <property type="component" value="Unassembled WGS sequence"/>
</dbReference>
<feature type="compositionally biased region" description="Basic residues" evidence="1">
    <location>
        <begin position="15"/>
        <end position="28"/>
    </location>
</feature>
<gene>
    <name evidence="3" type="ORF">D7X96_19965</name>
</gene>
<sequence>MRRPAHGGGETARPLLHRRGRAFRRRGARLTGGGQQQRRQRQQPGATGPSVASIHSRDSFSRWGKKFPPNCRNASFLDRPGIRGERNPVFTCMAGARGCFTKGNQHMKRMFAGALVVAALGTLGCGGAKATGPGAEAAGTGTARQSLEDSRASLRAAEQAMSDAAEKSGSAQAFADFVADDAVLLVDGEYAQKGKEAIRAWLSAHPLEAEGKVRWTPVRWDVSADGTLGYSLGNASVESGGTSVRPSGRYITAWKRQPDGQWRVVVAVRNAAKTPMTPPAGFTPSSTLPLPEPRALVPAQVLEEAKAADRAFSAQSTAEGMGKAFTAWAAEDAVLPQGSAGIFGHDAVAKAYAPFTLDKIDLRWEPVLGDAAGSGDLAYTVGRAIATGKNEQGQPEVDHVKYLTVWRRQADGQWRYVADGGNSSPGPQGP</sequence>
<feature type="domain" description="DUF4440" evidence="2">
    <location>
        <begin position="154"/>
        <end position="264"/>
    </location>
</feature>
<name>A0A3A8QF01_9BACT</name>
<dbReference type="EMBL" id="RAWM01000052">
    <property type="protein sequence ID" value="RKH67246.1"/>
    <property type="molecule type" value="Genomic_DNA"/>
</dbReference>
<dbReference type="AlphaFoldDB" id="A0A3A8QF01"/>
<dbReference type="Gene3D" id="3.10.450.50">
    <property type="match status" value="2"/>
</dbReference>
<feature type="domain" description="DUF4440" evidence="2">
    <location>
        <begin position="318"/>
        <end position="415"/>
    </location>
</feature>
<organism evidence="3 4">
    <name type="scientific">Corallococcus interemptor</name>
    <dbReference type="NCBI Taxonomy" id="2316720"/>
    <lineage>
        <taxon>Bacteria</taxon>
        <taxon>Pseudomonadati</taxon>
        <taxon>Myxococcota</taxon>
        <taxon>Myxococcia</taxon>
        <taxon>Myxococcales</taxon>
        <taxon>Cystobacterineae</taxon>
        <taxon>Myxococcaceae</taxon>
        <taxon>Corallococcus</taxon>
    </lineage>
</organism>
<proteinExistence type="predicted"/>
<keyword evidence="4" id="KW-1185">Reference proteome</keyword>
<feature type="region of interest" description="Disordered" evidence="1">
    <location>
        <begin position="1"/>
        <end position="66"/>
    </location>
</feature>
<evidence type="ECO:0000313" key="4">
    <source>
        <dbReference type="Proteomes" id="UP000282656"/>
    </source>
</evidence>
<protein>
    <submittedName>
        <fullName evidence="3">DUF4440 domain-containing protein</fullName>
    </submittedName>
</protein>
<dbReference type="Pfam" id="PF14534">
    <property type="entry name" value="DUF4440"/>
    <property type="match status" value="2"/>
</dbReference>
<comment type="caution">
    <text evidence="3">The sequence shown here is derived from an EMBL/GenBank/DDBJ whole genome shotgun (WGS) entry which is preliminary data.</text>
</comment>